<protein>
    <recommendedName>
        <fullName evidence="1">E3 ubiquitin-protein ligase UBR5 ubiquitin-associated domain-containing protein</fullName>
    </recommendedName>
</protein>
<dbReference type="Gene3D" id="1.10.8.10">
    <property type="entry name" value="DNA helicase RuvA subunit, C-terminal domain"/>
    <property type="match status" value="1"/>
</dbReference>
<dbReference type="PANTHER" id="PTHR46276">
    <property type="entry name" value="E3 UBIQUITIN-PROTEIN LIGASE UBR5"/>
    <property type="match status" value="1"/>
</dbReference>
<dbReference type="GO" id="GO:0005737">
    <property type="term" value="C:cytoplasm"/>
    <property type="evidence" value="ECO:0007669"/>
    <property type="project" value="TreeGrafter"/>
</dbReference>
<name>A0A177BAX1_9BILA</name>
<dbReference type="Proteomes" id="UP000078046">
    <property type="component" value="Unassembled WGS sequence"/>
</dbReference>
<dbReference type="EMBL" id="LWCA01000059">
    <property type="protein sequence ID" value="OAF71355.1"/>
    <property type="molecule type" value="Genomic_DNA"/>
</dbReference>
<dbReference type="OrthoDB" id="298098at2759"/>
<accession>A0A177BAX1</accession>
<dbReference type="InterPro" id="IPR024725">
    <property type="entry name" value="UBR5_UBA"/>
</dbReference>
<dbReference type="PANTHER" id="PTHR46276:SF1">
    <property type="entry name" value="E3 UBIQUITIN-PROTEIN LIGASE UBR5"/>
    <property type="match status" value="1"/>
</dbReference>
<dbReference type="GO" id="GO:0005634">
    <property type="term" value="C:nucleus"/>
    <property type="evidence" value="ECO:0007669"/>
    <property type="project" value="TreeGrafter"/>
</dbReference>
<gene>
    <name evidence="2" type="ORF">A3Q56_00908</name>
</gene>
<dbReference type="Pfam" id="PF11547">
    <property type="entry name" value="E3_UbLigase_EDD"/>
    <property type="match status" value="1"/>
</dbReference>
<dbReference type="AlphaFoldDB" id="A0A177BAX1"/>
<dbReference type="GO" id="GO:0034450">
    <property type="term" value="F:ubiquitin-ubiquitin ligase activity"/>
    <property type="evidence" value="ECO:0007669"/>
    <property type="project" value="TreeGrafter"/>
</dbReference>
<feature type="domain" description="E3 ubiquitin-protein ligase UBR5 ubiquitin-associated" evidence="1">
    <location>
        <begin position="138"/>
        <end position="185"/>
    </location>
</feature>
<reference evidence="2 3" key="1">
    <citation type="submission" date="2016-04" db="EMBL/GenBank/DDBJ databases">
        <title>The genome of Intoshia linei affirms orthonectids as highly simplified spiralians.</title>
        <authorList>
            <person name="Mikhailov K.V."/>
            <person name="Slusarev G.S."/>
            <person name="Nikitin M.A."/>
            <person name="Logacheva M.D."/>
            <person name="Penin A."/>
            <person name="Aleoshin V."/>
            <person name="Panchin Y.V."/>
        </authorList>
    </citation>
    <scope>NUCLEOTIDE SEQUENCE [LARGE SCALE GENOMIC DNA]</scope>
    <source>
        <strain evidence="2">Intl2013</strain>
        <tissue evidence="2">Whole animal</tissue>
    </source>
</reference>
<keyword evidence="3" id="KW-1185">Reference proteome</keyword>
<comment type="caution">
    <text evidence="2">The sequence shown here is derived from an EMBL/GenBank/DDBJ whole genome shotgun (WGS) entry which is preliminary data.</text>
</comment>
<organism evidence="2 3">
    <name type="scientific">Intoshia linei</name>
    <dbReference type="NCBI Taxonomy" id="1819745"/>
    <lineage>
        <taxon>Eukaryota</taxon>
        <taxon>Metazoa</taxon>
        <taxon>Spiralia</taxon>
        <taxon>Lophotrochozoa</taxon>
        <taxon>Mesozoa</taxon>
        <taxon>Orthonectida</taxon>
        <taxon>Rhopaluridae</taxon>
        <taxon>Intoshia</taxon>
    </lineage>
</organism>
<proteinExistence type="predicted"/>
<dbReference type="GO" id="GO:0000209">
    <property type="term" value="P:protein polyubiquitination"/>
    <property type="evidence" value="ECO:0007669"/>
    <property type="project" value="TreeGrafter"/>
</dbReference>
<evidence type="ECO:0000313" key="2">
    <source>
        <dbReference type="EMBL" id="OAF71355.1"/>
    </source>
</evidence>
<evidence type="ECO:0000313" key="3">
    <source>
        <dbReference type="Proteomes" id="UP000078046"/>
    </source>
</evidence>
<dbReference type="GO" id="GO:0090263">
    <property type="term" value="P:positive regulation of canonical Wnt signaling pathway"/>
    <property type="evidence" value="ECO:0007669"/>
    <property type="project" value="TreeGrafter"/>
</dbReference>
<sequence>MSNINITFFDQSNRVYNSFVANNKKFEYAGNTNPDSFKYFLNKKIIKVVSGKDYIALLTQDGGICRIKFTVKEAIPLPSEKSVGMDSSYSNIYGPIVMNESISSPIENIRRPFRFRRLMPYRESLLDITVDRGNRTNASSISESIIDEVATILQGRNRDSIRRELRRSGLDVHVAINNLLSRNDEEEEPEENENFNNTVFINRKDKNSLIHFKEPVVSENVTFDKNINYIYFNDSDPNLVINDKFVSIAALYSELLILTEKGKLIQWKWDDKKPYTAIDGCFV</sequence>
<evidence type="ECO:0000259" key="1">
    <source>
        <dbReference type="Pfam" id="PF11547"/>
    </source>
</evidence>
<dbReference type="GO" id="GO:0043130">
    <property type="term" value="F:ubiquitin binding"/>
    <property type="evidence" value="ECO:0007669"/>
    <property type="project" value="InterPro"/>
</dbReference>